<feature type="transmembrane region" description="Helical" evidence="2">
    <location>
        <begin position="190"/>
        <end position="211"/>
    </location>
</feature>
<proteinExistence type="predicted"/>
<dbReference type="AlphaFoldDB" id="A0A1G8EYD4"/>
<evidence type="ECO:0000313" key="5">
    <source>
        <dbReference type="Proteomes" id="UP000199163"/>
    </source>
</evidence>
<evidence type="ECO:0000256" key="1">
    <source>
        <dbReference type="SAM" id="MobiDB-lite"/>
    </source>
</evidence>
<accession>A0A1G8EYD4</accession>
<feature type="compositionally biased region" description="Gly residues" evidence="1">
    <location>
        <begin position="55"/>
        <end position="66"/>
    </location>
</feature>
<feature type="transmembrane region" description="Helical" evidence="2">
    <location>
        <begin position="393"/>
        <end position="414"/>
    </location>
</feature>
<reference evidence="4 5" key="1">
    <citation type="submission" date="2016-10" db="EMBL/GenBank/DDBJ databases">
        <authorList>
            <person name="de Groot N.N."/>
        </authorList>
    </citation>
    <scope>NUCLEOTIDE SEQUENCE [LARGE SCALE GENOMIC DNA]</scope>
    <source>
        <strain evidence="4 5">DSM 21632</strain>
    </source>
</reference>
<keyword evidence="2" id="KW-0812">Transmembrane</keyword>
<protein>
    <submittedName>
        <fullName evidence="4">Uncharacterized protein</fullName>
    </submittedName>
</protein>
<dbReference type="Proteomes" id="UP000199163">
    <property type="component" value="Unassembled WGS sequence"/>
</dbReference>
<keyword evidence="2" id="KW-0472">Membrane</keyword>
<feature type="transmembrane region" description="Helical" evidence="2">
    <location>
        <begin position="245"/>
        <end position="263"/>
    </location>
</feature>
<keyword evidence="3" id="KW-0732">Signal</keyword>
<organism evidence="4 5">
    <name type="scientific">Alteribacillus persepolensis</name>
    <dbReference type="NCBI Taxonomy" id="568899"/>
    <lineage>
        <taxon>Bacteria</taxon>
        <taxon>Bacillati</taxon>
        <taxon>Bacillota</taxon>
        <taxon>Bacilli</taxon>
        <taxon>Bacillales</taxon>
        <taxon>Bacillaceae</taxon>
        <taxon>Alteribacillus</taxon>
    </lineage>
</organism>
<evidence type="ECO:0000256" key="3">
    <source>
        <dbReference type="SAM" id="SignalP"/>
    </source>
</evidence>
<dbReference type="STRING" id="568899.SAMN05192534_110121"/>
<evidence type="ECO:0000256" key="2">
    <source>
        <dbReference type="SAM" id="Phobius"/>
    </source>
</evidence>
<dbReference type="OrthoDB" id="9818711at2"/>
<feature type="transmembrane region" description="Helical" evidence="2">
    <location>
        <begin position="218"/>
        <end position="239"/>
    </location>
</feature>
<feature type="transmembrane region" description="Helical" evidence="2">
    <location>
        <begin position="344"/>
        <end position="367"/>
    </location>
</feature>
<dbReference type="EMBL" id="FNDK01000010">
    <property type="protein sequence ID" value="SDH74921.1"/>
    <property type="molecule type" value="Genomic_DNA"/>
</dbReference>
<feature type="region of interest" description="Disordered" evidence="1">
    <location>
        <begin position="36"/>
        <end position="72"/>
    </location>
</feature>
<feature type="signal peptide" evidence="3">
    <location>
        <begin position="1"/>
        <end position="28"/>
    </location>
</feature>
<name>A0A1G8EYD4_9BACI</name>
<keyword evidence="2" id="KW-1133">Transmembrane helix</keyword>
<sequence>MTVLHKTAAILMVLCIVFPLAIPVNTTAASDINFDYGEDEPTLTQTEGQGRDTGSSGGNSGGGDIPGGTPKENSPGFWGSIWNWGKEVVQEAGSTVAEFMGDAGESLGDAVSSVAPNLGEKIKEYSNQLEDIIKGLTNPASAGEFFRSLGKGMFALSPIGGGMVLADLLSSGAVDAWNAMPDWAQGLLKGLAVGVGIAAAIIGGAFLLAGLGVIAAGTLLTAAVLAGIGALGAAIYGAIAGGENFSALTASGIVLGTVFIPLSGKIAGAVLSTRMALMLGARAHLAFGSFSGWAMTKLSAGWASISGFLAANKMGFLIGGGIPFAQHVMVLWDDPSAFDMKMALVDIAAGTLTGGLLAGLGSGFMALARADKWKRVLAASGIGGSAAALSDWVLGNGLALSSFLTGALITSIFFPMGAHSMTMANQTIGKALNPKQKTTMNQVINVINGVKQTVFTNHFKKPITDGFHKLGEMFSNGWNRLTEGNLSNVEHVDTEQLQHNIDEKTNSRS</sequence>
<dbReference type="RefSeq" id="WP_091273519.1">
    <property type="nucleotide sequence ID" value="NZ_FNDK01000010.1"/>
</dbReference>
<gene>
    <name evidence="4" type="ORF">SAMN05192534_110121</name>
</gene>
<keyword evidence="5" id="KW-1185">Reference proteome</keyword>
<feature type="chain" id="PRO_5039147390" evidence="3">
    <location>
        <begin position="29"/>
        <end position="509"/>
    </location>
</feature>
<evidence type="ECO:0000313" key="4">
    <source>
        <dbReference type="EMBL" id="SDH74921.1"/>
    </source>
</evidence>